<dbReference type="InterPro" id="IPR023346">
    <property type="entry name" value="Lysozyme-like_dom_sf"/>
</dbReference>
<feature type="transmembrane region" description="Helical" evidence="3">
    <location>
        <begin position="297"/>
        <end position="316"/>
    </location>
</feature>
<keyword evidence="1" id="KW-1015">Disulfide bond</keyword>
<accession>A0AAW8LVE2</accession>
<dbReference type="EMBL" id="JAVDSW010000002">
    <property type="protein sequence ID" value="MDR6703000.1"/>
    <property type="molecule type" value="Genomic_DNA"/>
</dbReference>
<feature type="region of interest" description="Disordered" evidence="2">
    <location>
        <begin position="70"/>
        <end position="97"/>
    </location>
</feature>
<gene>
    <name evidence="4" type="ORF">J2W61_002865</name>
</gene>
<dbReference type="Gene3D" id="1.10.530.10">
    <property type="match status" value="1"/>
</dbReference>
<proteinExistence type="predicted"/>
<reference evidence="4" key="1">
    <citation type="submission" date="2023-07" db="EMBL/GenBank/DDBJ databases">
        <title>Sorghum-associated microbial communities from plants grown in Nebraska, USA.</title>
        <authorList>
            <person name="Schachtman D."/>
        </authorList>
    </citation>
    <scope>NUCLEOTIDE SEQUENCE</scope>
    <source>
        <strain evidence="4">1457</strain>
    </source>
</reference>
<sequence>MTAVTDAQVRAAAKTRVNDSNLNSVMMALNKYGAGFGLDLPHRAVAFLAQLLHESGSFRYDREIWGPTPAQERYDTRTDLGNTPAKDGDGYKNRGRGPIQVTGGYNVRAFYEWCKRKDLNPPDFVANPDRINTDPWEGLSAIWYWDEGNPDRKSLNRYADRNDAEMITRRINGGLNGYADRLDYYTRLGLVVLGYDVKDVRGFQGAAKRTGYYKGNLDGLDGQQTRAAIHLMLVDLAPKAQVAQVQIRAAPVTEEKPVAVTPPSLDAPWWKSKEVIVPVVTGGGLSSGLAAVGSMPWQNLALVLLAFGIAGAFLLWRKRADAKAVSDQVREMA</sequence>
<evidence type="ECO:0000256" key="3">
    <source>
        <dbReference type="SAM" id="Phobius"/>
    </source>
</evidence>
<evidence type="ECO:0000256" key="1">
    <source>
        <dbReference type="ARBA" id="ARBA00023157"/>
    </source>
</evidence>
<dbReference type="Proteomes" id="UP001265315">
    <property type="component" value="Unassembled WGS sequence"/>
</dbReference>
<keyword evidence="3" id="KW-1133">Transmembrane helix</keyword>
<evidence type="ECO:0000313" key="4">
    <source>
        <dbReference type="EMBL" id="MDR6703000.1"/>
    </source>
</evidence>
<organism evidence="4 5">
    <name type="scientific">Agrobacterium tumefaciens</name>
    <dbReference type="NCBI Taxonomy" id="358"/>
    <lineage>
        <taxon>Bacteria</taxon>
        <taxon>Pseudomonadati</taxon>
        <taxon>Pseudomonadota</taxon>
        <taxon>Alphaproteobacteria</taxon>
        <taxon>Hyphomicrobiales</taxon>
        <taxon>Rhizobiaceae</taxon>
        <taxon>Rhizobium/Agrobacterium group</taxon>
        <taxon>Agrobacterium</taxon>
        <taxon>Agrobacterium tumefaciens complex</taxon>
    </lineage>
</organism>
<dbReference type="SUPFAM" id="SSF53955">
    <property type="entry name" value="Lysozyme-like"/>
    <property type="match status" value="1"/>
</dbReference>
<evidence type="ECO:0000313" key="5">
    <source>
        <dbReference type="Proteomes" id="UP001265315"/>
    </source>
</evidence>
<keyword evidence="3" id="KW-0812">Transmembrane</keyword>
<dbReference type="PANTHER" id="PTHR22595:SF79">
    <property type="entry name" value="CHITINASE 12"/>
    <property type="match status" value="1"/>
</dbReference>
<name>A0AAW8LVE2_AGRTU</name>
<protein>
    <submittedName>
        <fullName evidence="4">Chitinase</fullName>
    </submittedName>
</protein>
<comment type="caution">
    <text evidence="4">The sequence shown here is derived from an EMBL/GenBank/DDBJ whole genome shotgun (WGS) entry which is preliminary data.</text>
</comment>
<keyword evidence="3" id="KW-0472">Membrane</keyword>
<dbReference type="RefSeq" id="WP_309955580.1">
    <property type="nucleotide sequence ID" value="NZ_JAVDSW010000002.1"/>
</dbReference>
<dbReference type="PANTHER" id="PTHR22595">
    <property type="entry name" value="CHITINASE-RELATED"/>
    <property type="match status" value="1"/>
</dbReference>
<evidence type="ECO:0000256" key="2">
    <source>
        <dbReference type="SAM" id="MobiDB-lite"/>
    </source>
</evidence>
<dbReference type="AlphaFoldDB" id="A0AAW8LVE2"/>